<evidence type="ECO:0000259" key="11">
    <source>
        <dbReference type="PROSITE" id="PS52015"/>
    </source>
</evidence>
<keyword evidence="3" id="KW-0813">Transport</keyword>
<proteinExistence type="inferred from homology"/>
<dbReference type="Gene3D" id="3.30.1150.10">
    <property type="match status" value="1"/>
</dbReference>
<evidence type="ECO:0000256" key="6">
    <source>
        <dbReference type="ARBA" id="ARBA00022692"/>
    </source>
</evidence>
<feature type="domain" description="TonB C-terminal" evidence="11">
    <location>
        <begin position="33"/>
        <end position="128"/>
    </location>
</feature>
<evidence type="ECO:0000313" key="13">
    <source>
        <dbReference type="Proteomes" id="UP000475582"/>
    </source>
</evidence>
<feature type="chain" id="PRO_5027035567" evidence="10">
    <location>
        <begin position="25"/>
        <end position="221"/>
    </location>
</feature>
<comment type="similarity">
    <text evidence="2">Belongs to the TonB family.</text>
</comment>
<comment type="caution">
    <text evidence="12">The sequence shown here is derived from an EMBL/GenBank/DDBJ whole genome shotgun (WGS) entry which is preliminary data.</text>
</comment>
<dbReference type="InterPro" id="IPR037682">
    <property type="entry name" value="TonB_C"/>
</dbReference>
<protein>
    <submittedName>
        <fullName evidence="12">TonB family protein</fullName>
    </submittedName>
</protein>
<dbReference type="RefSeq" id="WP_155467525.1">
    <property type="nucleotide sequence ID" value="NZ_WNKY01000054.1"/>
</dbReference>
<evidence type="ECO:0000256" key="2">
    <source>
        <dbReference type="ARBA" id="ARBA00006555"/>
    </source>
</evidence>
<dbReference type="NCBIfam" id="TIGR01352">
    <property type="entry name" value="tonB_Cterm"/>
    <property type="match status" value="1"/>
</dbReference>
<dbReference type="GO" id="GO:0098797">
    <property type="term" value="C:plasma membrane protein complex"/>
    <property type="evidence" value="ECO:0007669"/>
    <property type="project" value="TreeGrafter"/>
</dbReference>
<evidence type="ECO:0000256" key="3">
    <source>
        <dbReference type="ARBA" id="ARBA00022448"/>
    </source>
</evidence>
<dbReference type="InterPro" id="IPR006260">
    <property type="entry name" value="TonB/TolA_C"/>
</dbReference>
<feature type="signal peptide" evidence="10">
    <location>
        <begin position="1"/>
        <end position="24"/>
    </location>
</feature>
<keyword evidence="7" id="KW-0653">Protein transport</keyword>
<keyword evidence="10" id="KW-0732">Signal</keyword>
<dbReference type="PANTHER" id="PTHR33446:SF11">
    <property type="entry name" value="TONB3"/>
    <property type="match status" value="1"/>
</dbReference>
<dbReference type="InterPro" id="IPR051045">
    <property type="entry name" value="TonB-dependent_transducer"/>
</dbReference>
<evidence type="ECO:0000256" key="10">
    <source>
        <dbReference type="SAM" id="SignalP"/>
    </source>
</evidence>
<dbReference type="PANTHER" id="PTHR33446">
    <property type="entry name" value="PROTEIN TONB-RELATED"/>
    <property type="match status" value="1"/>
</dbReference>
<keyword evidence="9" id="KW-0472">Membrane</keyword>
<dbReference type="EMBL" id="WNKY01000054">
    <property type="protein sequence ID" value="MTV41367.1"/>
    <property type="molecule type" value="Genomic_DNA"/>
</dbReference>
<dbReference type="Pfam" id="PF03544">
    <property type="entry name" value="TonB_C"/>
    <property type="match status" value="1"/>
</dbReference>
<keyword evidence="8" id="KW-1133">Transmembrane helix</keyword>
<keyword evidence="13" id="KW-1185">Reference proteome</keyword>
<dbReference type="GO" id="GO:0031992">
    <property type="term" value="F:energy transducer activity"/>
    <property type="evidence" value="ECO:0007669"/>
    <property type="project" value="TreeGrafter"/>
</dbReference>
<keyword evidence="6" id="KW-0812">Transmembrane</keyword>
<dbReference type="Proteomes" id="UP000475582">
    <property type="component" value="Unassembled WGS sequence"/>
</dbReference>
<keyword evidence="4" id="KW-1003">Cell membrane</keyword>
<comment type="subcellular location">
    <subcellularLocation>
        <location evidence="1">Cell inner membrane</location>
        <topology evidence="1">Single-pass membrane protein</topology>
        <orientation evidence="1">Periplasmic side</orientation>
    </subcellularLocation>
</comment>
<evidence type="ECO:0000256" key="9">
    <source>
        <dbReference type="ARBA" id="ARBA00023136"/>
    </source>
</evidence>
<keyword evidence="5" id="KW-0997">Cell inner membrane</keyword>
<evidence type="ECO:0000313" key="12">
    <source>
        <dbReference type="EMBL" id="MTV41367.1"/>
    </source>
</evidence>
<name>A0A6L6PRV7_9BURK</name>
<reference evidence="12 13" key="1">
    <citation type="submission" date="2019-11" db="EMBL/GenBank/DDBJ databases">
        <title>Type strains purchased from KCTC, JCM and DSMZ.</title>
        <authorList>
            <person name="Lu H."/>
        </authorList>
    </citation>
    <scope>NUCLEOTIDE SEQUENCE [LARGE SCALE GENOMIC DNA]</scope>
    <source>
        <strain evidence="12 13">KCTC 22382</strain>
    </source>
</reference>
<dbReference type="GO" id="GO:0015031">
    <property type="term" value="P:protein transport"/>
    <property type="evidence" value="ECO:0007669"/>
    <property type="project" value="UniProtKB-KW"/>
</dbReference>
<evidence type="ECO:0000256" key="5">
    <source>
        <dbReference type="ARBA" id="ARBA00022519"/>
    </source>
</evidence>
<evidence type="ECO:0000256" key="8">
    <source>
        <dbReference type="ARBA" id="ARBA00022989"/>
    </source>
</evidence>
<sequence length="221" mass="23410">MNKKLLAVAVVAAALAALNLASRAAQSGPARAPLQALLTPASCMQPQWPAEARRYEIEGVTTIRFEIGADGAVRNPAVARGSGWQILDDAAIRGIQQCRFQPGLPAARDGTVFPLQYVWKLDGVAPVRPLLVAGSCQPSGRFAAFREADPRPSGKDGILLRFLIDAHGAPTRVVTEADGQPRELAAQAVAYLQTCRFAYDPARGGERTDTAFGRVLLGAAP</sequence>
<dbReference type="OrthoDB" id="8704285at2"/>
<dbReference type="GO" id="GO:0055085">
    <property type="term" value="P:transmembrane transport"/>
    <property type="evidence" value="ECO:0007669"/>
    <property type="project" value="InterPro"/>
</dbReference>
<evidence type="ECO:0000256" key="4">
    <source>
        <dbReference type="ARBA" id="ARBA00022475"/>
    </source>
</evidence>
<dbReference type="AlphaFoldDB" id="A0A6L6PRV7"/>
<evidence type="ECO:0000256" key="7">
    <source>
        <dbReference type="ARBA" id="ARBA00022927"/>
    </source>
</evidence>
<accession>A0A6L6PRV7</accession>
<dbReference type="SUPFAM" id="SSF74653">
    <property type="entry name" value="TolA/TonB C-terminal domain"/>
    <property type="match status" value="1"/>
</dbReference>
<gene>
    <name evidence="12" type="ORF">GM676_27815</name>
</gene>
<evidence type="ECO:0000256" key="1">
    <source>
        <dbReference type="ARBA" id="ARBA00004383"/>
    </source>
</evidence>
<organism evidence="12 13">
    <name type="scientific">Duganella radicis</name>
    <dbReference type="NCBI Taxonomy" id="551988"/>
    <lineage>
        <taxon>Bacteria</taxon>
        <taxon>Pseudomonadati</taxon>
        <taxon>Pseudomonadota</taxon>
        <taxon>Betaproteobacteria</taxon>
        <taxon>Burkholderiales</taxon>
        <taxon>Oxalobacteraceae</taxon>
        <taxon>Telluria group</taxon>
        <taxon>Duganella</taxon>
    </lineage>
</organism>
<dbReference type="PROSITE" id="PS52015">
    <property type="entry name" value="TONB_CTD"/>
    <property type="match status" value="1"/>
</dbReference>